<dbReference type="RefSeq" id="XP_001804421.1">
    <property type="nucleotide sequence ID" value="XM_001804369.1"/>
</dbReference>
<reference evidence="3" key="1">
    <citation type="journal article" date="2021" name="BMC Genomics">
        <title>Chromosome-level genome assembly and manually-curated proteome of model necrotroph Parastagonospora nodorum Sn15 reveals a genome-wide trove of candidate effector homologs, and redundancy of virulence-related functions within an accessory chromosome.</title>
        <authorList>
            <person name="Bertazzoni S."/>
            <person name="Jones D.A.B."/>
            <person name="Phan H.T."/>
            <person name="Tan K.-C."/>
            <person name="Hane J.K."/>
        </authorList>
    </citation>
    <scope>NUCLEOTIDE SEQUENCE [LARGE SCALE GENOMIC DNA]</scope>
    <source>
        <strain evidence="3">SN15 / ATCC MYA-4574 / FGSC 10173)</strain>
    </source>
</reference>
<name>A0A7U2FD14_PHANO</name>
<accession>A0A7U2FD14</accession>
<dbReference type="EMBL" id="CP069036">
    <property type="protein sequence ID" value="QRD02986.1"/>
    <property type="molecule type" value="Genomic_DNA"/>
</dbReference>
<protein>
    <submittedName>
        <fullName evidence="2">Uncharacterized protein</fullName>
    </submittedName>
</protein>
<dbReference type="KEGG" id="pno:SNOG_14225"/>
<feature type="region of interest" description="Disordered" evidence="1">
    <location>
        <begin position="35"/>
        <end position="74"/>
    </location>
</feature>
<sequence length="74" mass="7845">MELFSTAPNINYNSACCLYGASSVHVSISPVVAEVGETQESERLSSSKRATRRSRQMSHAEPACKSLAPGSSLA</sequence>
<dbReference type="VEuPathDB" id="FungiDB:JI435_142250"/>
<evidence type="ECO:0000313" key="3">
    <source>
        <dbReference type="Proteomes" id="UP000663193"/>
    </source>
</evidence>
<proteinExistence type="predicted"/>
<gene>
    <name evidence="2" type="ORF">JI435_142250</name>
</gene>
<evidence type="ECO:0000256" key="1">
    <source>
        <dbReference type="SAM" id="MobiDB-lite"/>
    </source>
</evidence>
<keyword evidence="3" id="KW-1185">Reference proteome</keyword>
<dbReference type="AlphaFoldDB" id="A0A7U2FD14"/>
<organism evidence="2 3">
    <name type="scientific">Phaeosphaeria nodorum (strain SN15 / ATCC MYA-4574 / FGSC 10173)</name>
    <name type="common">Glume blotch fungus</name>
    <name type="synonym">Parastagonospora nodorum</name>
    <dbReference type="NCBI Taxonomy" id="321614"/>
    <lineage>
        <taxon>Eukaryota</taxon>
        <taxon>Fungi</taxon>
        <taxon>Dikarya</taxon>
        <taxon>Ascomycota</taxon>
        <taxon>Pezizomycotina</taxon>
        <taxon>Dothideomycetes</taxon>
        <taxon>Pleosporomycetidae</taxon>
        <taxon>Pleosporales</taxon>
        <taxon>Pleosporineae</taxon>
        <taxon>Phaeosphaeriaceae</taxon>
        <taxon>Parastagonospora</taxon>
    </lineage>
</organism>
<dbReference type="Proteomes" id="UP000663193">
    <property type="component" value="Chromosome 14"/>
</dbReference>
<evidence type="ECO:0000313" key="2">
    <source>
        <dbReference type="EMBL" id="QRD02986.1"/>
    </source>
</evidence>